<feature type="compositionally biased region" description="Polar residues" evidence="22">
    <location>
        <begin position="387"/>
        <end position="403"/>
    </location>
</feature>
<dbReference type="SUPFAM" id="SSF50729">
    <property type="entry name" value="PH domain-like"/>
    <property type="match status" value="1"/>
</dbReference>
<evidence type="ECO:0000313" key="24">
    <source>
        <dbReference type="Ensembl" id="ENSFHEP00000030205.1"/>
    </source>
</evidence>
<keyword evidence="8" id="KW-1003">Cell membrane</keyword>
<evidence type="ECO:0000256" key="19">
    <source>
        <dbReference type="RuleBase" id="RU003844"/>
    </source>
</evidence>
<accession>A0A3Q2UI81</accession>
<evidence type="ECO:0000256" key="9">
    <source>
        <dbReference type="ARBA" id="ARBA00022490"/>
    </source>
</evidence>
<keyword evidence="16" id="KW-0966">Cell projection</keyword>
<comment type="function">
    <text evidence="17">Phosphoinositide-binding protein which associates with both cell and endoplasmic reticulum (ER) membranes. Can bind to the ER membrane protein VAPA and recruit VAPA to plasma membrane sites, thus linking these intracellular compartments. The ORP3-VAPA complex stimulates RRAS signaling which in turn attenuates integrin beta-1 (ITGB1) activation at the cell surface. With VAPA, may regulate ER morphology. Has a role in regulation of the actin cytoskeleton, cell polarity and cell adhesion. Binds to phosphoinositides with preference for PI(3,4)P2 and PI(3,4,5)P3. Also binds 25-hydroxycholesterol and cholesterol.</text>
</comment>
<dbReference type="PANTHER" id="PTHR10972">
    <property type="entry name" value="OXYSTEROL-BINDING PROTEIN-RELATED"/>
    <property type="match status" value="1"/>
</dbReference>
<proteinExistence type="inferred from homology"/>
<evidence type="ECO:0000256" key="11">
    <source>
        <dbReference type="ARBA" id="ARBA00022824"/>
    </source>
</evidence>
<keyword evidence="11" id="KW-0256">Endoplasmic reticulum</keyword>
<dbReference type="GeneTree" id="ENSGT00940000155957"/>
<dbReference type="FunFam" id="2.40.160.120:FF:000001">
    <property type="entry name" value="Oxysterol-binding protein"/>
    <property type="match status" value="1"/>
</dbReference>
<dbReference type="Gene3D" id="2.40.160.120">
    <property type="match status" value="1"/>
</dbReference>
<evidence type="ECO:0000256" key="7">
    <source>
        <dbReference type="ARBA" id="ARBA00022448"/>
    </source>
</evidence>
<keyword evidence="21" id="KW-0175">Coiled coil</keyword>
<reference evidence="24" key="1">
    <citation type="submission" date="2025-08" db="UniProtKB">
        <authorList>
            <consortium name="Ensembl"/>
        </authorList>
    </citation>
    <scope>IDENTIFICATION</scope>
</reference>
<evidence type="ECO:0000256" key="15">
    <source>
        <dbReference type="ARBA" id="ARBA00023242"/>
    </source>
</evidence>
<dbReference type="GO" id="GO:0006699">
    <property type="term" value="P:bile acid biosynthetic process"/>
    <property type="evidence" value="ECO:0007669"/>
    <property type="project" value="UniProtKB-ARBA"/>
</dbReference>
<dbReference type="GO" id="GO:0005886">
    <property type="term" value="C:plasma membrane"/>
    <property type="evidence" value="ECO:0007669"/>
    <property type="project" value="UniProtKB-SubCell"/>
</dbReference>
<evidence type="ECO:0000256" key="8">
    <source>
        <dbReference type="ARBA" id="ARBA00022475"/>
    </source>
</evidence>
<name>A0A3Q2UI81_FUNHE</name>
<evidence type="ECO:0000313" key="25">
    <source>
        <dbReference type="Proteomes" id="UP000265000"/>
    </source>
</evidence>
<reference evidence="24" key="2">
    <citation type="submission" date="2025-09" db="UniProtKB">
        <authorList>
            <consortium name="Ensembl"/>
        </authorList>
    </citation>
    <scope>IDENTIFICATION</scope>
</reference>
<evidence type="ECO:0000256" key="5">
    <source>
        <dbReference type="ARBA" id="ARBA00004617"/>
    </source>
</evidence>
<evidence type="ECO:0000256" key="10">
    <source>
        <dbReference type="ARBA" id="ARBA00022553"/>
    </source>
</evidence>
<dbReference type="InterPro" id="IPR011993">
    <property type="entry name" value="PH-like_dom_sf"/>
</dbReference>
<dbReference type="Ensembl" id="ENSFHET00000021499.1">
    <property type="protein sequence ID" value="ENSFHEP00000030205.1"/>
    <property type="gene ID" value="ENSFHEG00000015476.1"/>
</dbReference>
<dbReference type="Proteomes" id="UP000265000">
    <property type="component" value="Unplaced"/>
</dbReference>
<dbReference type="GO" id="GO:0120015">
    <property type="term" value="F:sterol transfer activity"/>
    <property type="evidence" value="ECO:0007669"/>
    <property type="project" value="UniProtKB-ARBA"/>
</dbReference>
<keyword evidence="25" id="KW-1185">Reference proteome</keyword>
<comment type="subcellular location">
    <subcellularLocation>
        <location evidence="1">Cell membrane</location>
        <topology evidence="1">Peripheral membrane protein</topology>
    </subcellularLocation>
    <subcellularLocation>
        <location evidence="3">Cell projection</location>
        <location evidence="3">Filopodium tip</location>
    </subcellularLocation>
    <subcellularLocation>
        <location evidence="4">Cytoplasm</location>
        <location evidence="4">Cytosol</location>
    </subcellularLocation>
    <subcellularLocation>
        <location evidence="2">Endoplasmic reticulum membrane</location>
        <topology evidence="2">Peripheral membrane protein</topology>
    </subcellularLocation>
    <subcellularLocation>
        <location evidence="5">Nucleus membrane</location>
        <topology evidence="5">Peripheral membrane protein</topology>
    </subcellularLocation>
</comment>
<dbReference type="InterPro" id="IPR000648">
    <property type="entry name" value="Oxysterol-bd"/>
</dbReference>
<keyword evidence="9" id="KW-0963">Cytoplasm</keyword>
<keyword evidence="7 20" id="KW-0813">Transport</keyword>
<evidence type="ECO:0000256" key="18">
    <source>
        <dbReference type="ARBA" id="ARBA00064163"/>
    </source>
</evidence>
<evidence type="ECO:0000256" key="22">
    <source>
        <dbReference type="SAM" id="MobiDB-lite"/>
    </source>
</evidence>
<keyword evidence="13" id="KW-0446">Lipid-binding</keyword>
<dbReference type="InterPro" id="IPR041680">
    <property type="entry name" value="PH_8"/>
</dbReference>
<keyword evidence="12 20" id="KW-0445">Lipid transport</keyword>
<dbReference type="GO" id="GO:0031965">
    <property type="term" value="C:nuclear membrane"/>
    <property type="evidence" value="ECO:0007669"/>
    <property type="project" value="UniProtKB-SubCell"/>
</dbReference>
<dbReference type="Pfam" id="PF15409">
    <property type="entry name" value="PH_8"/>
    <property type="match status" value="1"/>
</dbReference>
<dbReference type="AlphaFoldDB" id="A0A3Q2UI81"/>
<dbReference type="PROSITE" id="PS01013">
    <property type="entry name" value="OSBP"/>
    <property type="match status" value="1"/>
</dbReference>
<evidence type="ECO:0000256" key="17">
    <source>
        <dbReference type="ARBA" id="ARBA00055107"/>
    </source>
</evidence>
<dbReference type="SUPFAM" id="SSF144000">
    <property type="entry name" value="Oxysterol-binding protein-like"/>
    <property type="match status" value="1"/>
</dbReference>
<dbReference type="PROSITE" id="PS50003">
    <property type="entry name" value="PH_DOMAIN"/>
    <property type="match status" value="1"/>
</dbReference>
<evidence type="ECO:0000256" key="3">
    <source>
        <dbReference type="ARBA" id="ARBA00004495"/>
    </source>
</evidence>
<dbReference type="CDD" id="cd13287">
    <property type="entry name" value="PH_ORP3_ORP6_ORP7"/>
    <property type="match status" value="1"/>
</dbReference>
<evidence type="ECO:0000259" key="23">
    <source>
        <dbReference type="PROSITE" id="PS50003"/>
    </source>
</evidence>
<dbReference type="Pfam" id="PF01237">
    <property type="entry name" value="Oxysterol_BP"/>
    <property type="match status" value="1"/>
</dbReference>
<keyword evidence="15" id="KW-0539">Nucleus</keyword>
<dbReference type="FunFam" id="3.30.70.3490:FF:000004">
    <property type="entry name" value="Oxysterol-binding protein"/>
    <property type="match status" value="1"/>
</dbReference>
<comment type="subunit">
    <text evidence="18">Homodimer. Interacts with RRAS. Interacts (phosphorylated form) with VAPA. Interacts with OSBPL6.</text>
</comment>
<dbReference type="GO" id="GO:0015485">
    <property type="term" value="F:cholesterol binding"/>
    <property type="evidence" value="ECO:0007669"/>
    <property type="project" value="TreeGrafter"/>
</dbReference>
<dbReference type="GO" id="GO:0005829">
    <property type="term" value="C:cytosol"/>
    <property type="evidence" value="ECO:0007669"/>
    <property type="project" value="UniProtKB-SubCell"/>
</dbReference>
<keyword evidence="10" id="KW-0597">Phosphoprotein</keyword>
<dbReference type="InterPro" id="IPR001849">
    <property type="entry name" value="PH_domain"/>
</dbReference>
<organism evidence="24 25">
    <name type="scientific">Fundulus heteroclitus</name>
    <name type="common">Killifish</name>
    <name type="synonym">Mummichog</name>
    <dbReference type="NCBI Taxonomy" id="8078"/>
    <lineage>
        <taxon>Eukaryota</taxon>
        <taxon>Metazoa</taxon>
        <taxon>Chordata</taxon>
        <taxon>Craniata</taxon>
        <taxon>Vertebrata</taxon>
        <taxon>Euteleostomi</taxon>
        <taxon>Actinopterygii</taxon>
        <taxon>Neopterygii</taxon>
        <taxon>Teleostei</taxon>
        <taxon>Neoteleostei</taxon>
        <taxon>Acanthomorphata</taxon>
        <taxon>Ovalentaria</taxon>
        <taxon>Atherinomorphae</taxon>
        <taxon>Cyprinodontiformes</taxon>
        <taxon>Fundulidae</taxon>
        <taxon>Fundulus</taxon>
    </lineage>
</organism>
<dbReference type="GO" id="GO:0005789">
    <property type="term" value="C:endoplasmic reticulum membrane"/>
    <property type="evidence" value="ECO:0007669"/>
    <property type="project" value="UniProtKB-SubCell"/>
</dbReference>
<protein>
    <recommendedName>
        <fullName evidence="20">Oxysterol-binding protein</fullName>
    </recommendedName>
</protein>
<dbReference type="GO" id="GO:0032433">
    <property type="term" value="C:filopodium tip"/>
    <property type="evidence" value="ECO:0007669"/>
    <property type="project" value="UniProtKB-SubCell"/>
</dbReference>
<evidence type="ECO:0000256" key="14">
    <source>
        <dbReference type="ARBA" id="ARBA00023136"/>
    </source>
</evidence>
<dbReference type="PANTHER" id="PTHR10972:SF15">
    <property type="entry name" value="OXYSTEROL-BINDING PROTEIN-RELATED PROTEIN 3"/>
    <property type="match status" value="1"/>
</dbReference>
<feature type="region of interest" description="Disordered" evidence="22">
    <location>
        <begin position="365"/>
        <end position="407"/>
    </location>
</feature>
<dbReference type="Gene3D" id="2.30.29.30">
    <property type="entry name" value="Pleckstrin-homology domain (PH domain)/Phosphotyrosine-binding domain (PTB)"/>
    <property type="match status" value="1"/>
</dbReference>
<sequence length="788" mass="89857">MFCSINIWFIMCYLQDSWEIVEGLRGGVSNVLEPQKQEGYMLKRRKWPMKGWHKRYFFLDKGILKYGKCSADIEKGKLHGCIDVGLSVMAIKKKAKCIDLDAEENIYHLKIKSQELFDEWVSKLRHHRLYRQNEIAMCTNEKSFFYPMYPSPNSPGIAEGAPMRRVHQSSNLISNSQAKVAAWLQSSDDMDKCSKDLSVCEAYLLELNHLIQSMEVLHRTYSAPSIQALQVPSCISSGSVRLHASNPNLSTAALGNEKVDPESLDSQFDVTKFNVCLFFSLIASVHTTMKSALSSLTSERERLKQCLDHDSYPPTSPQVVNLKNTLAAVENSHPLVHQLSNESRASIAESLSEFFDAQEVLLSASSSENEVSDDDSYISDISDNISMDNFGNETETERPNSGSAEEGSVVCSRRSCLPTPSPANNTISLWNILRNNIGKDLSKVAMPVHLNEPLNALQRLCEELECSELLDRAAVTQDPFERMIYIATFVVSGYASSYYRTGGKPFNPVLGETYECDRPDKGFRFVAEQVSHHPPISACHAESKNFVFWQDVRCKNKFWGKSMEIVPVGTTHVTLPRFGDHYEWNKVTSCIHNILSGQRWIEHYGEISIKNSNSDVCQCKLTFIKAKYWNSSVNEVEGTITDVKGKVIHRLFGKWHEAVFCGDPPSATCVWRASQMPMNYEQYYGFTKFAIELNELEPSLKPLLPPTDTRLRVDQRLLEEGNLEAAEEQKQRIEQLQRDRRKVLEENNVTHQPKFFRKSMEDTWVSNNTYWELRRDPGFSHMEFPTLW</sequence>
<dbReference type="GO" id="GO:0097038">
    <property type="term" value="C:perinuclear endoplasmic reticulum"/>
    <property type="evidence" value="ECO:0007669"/>
    <property type="project" value="TreeGrafter"/>
</dbReference>
<dbReference type="InterPro" id="IPR018494">
    <property type="entry name" value="Oxysterol-bd_CS"/>
</dbReference>
<feature type="domain" description="PH" evidence="23">
    <location>
        <begin position="34"/>
        <end position="129"/>
    </location>
</feature>
<keyword evidence="14" id="KW-0472">Membrane</keyword>
<evidence type="ECO:0000256" key="21">
    <source>
        <dbReference type="SAM" id="Coils"/>
    </source>
</evidence>
<dbReference type="SMART" id="SM00233">
    <property type="entry name" value="PH"/>
    <property type="match status" value="1"/>
</dbReference>
<comment type="similarity">
    <text evidence="6 19">Belongs to the OSBP family.</text>
</comment>
<evidence type="ECO:0000256" key="12">
    <source>
        <dbReference type="ARBA" id="ARBA00023055"/>
    </source>
</evidence>
<feature type="coiled-coil region" evidence="21">
    <location>
        <begin position="716"/>
        <end position="746"/>
    </location>
</feature>
<dbReference type="Gene3D" id="3.30.70.3490">
    <property type="match status" value="1"/>
</dbReference>
<dbReference type="FunFam" id="2.30.29.30:FF:000011">
    <property type="entry name" value="Oxysterol-binding protein"/>
    <property type="match status" value="1"/>
</dbReference>
<evidence type="ECO:0000256" key="6">
    <source>
        <dbReference type="ARBA" id="ARBA00008842"/>
    </source>
</evidence>
<dbReference type="InterPro" id="IPR037239">
    <property type="entry name" value="OSBP_sf"/>
</dbReference>
<evidence type="ECO:0000256" key="1">
    <source>
        <dbReference type="ARBA" id="ARBA00004202"/>
    </source>
</evidence>
<evidence type="ECO:0000256" key="16">
    <source>
        <dbReference type="ARBA" id="ARBA00023273"/>
    </source>
</evidence>
<evidence type="ECO:0000256" key="20">
    <source>
        <dbReference type="RuleBase" id="RU003845"/>
    </source>
</evidence>
<evidence type="ECO:0000256" key="13">
    <source>
        <dbReference type="ARBA" id="ARBA00023121"/>
    </source>
</evidence>
<evidence type="ECO:0000256" key="2">
    <source>
        <dbReference type="ARBA" id="ARBA00004406"/>
    </source>
</evidence>
<evidence type="ECO:0000256" key="4">
    <source>
        <dbReference type="ARBA" id="ARBA00004514"/>
    </source>
</evidence>